<protein>
    <submittedName>
        <fullName evidence="2">Uncharacterized protein</fullName>
    </submittedName>
</protein>
<proteinExistence type="predicted"/>
<feature type="region of interest" description="Disordered" evidence="1">
    <location>
        <begin position="1"/>
        <end position="34"/>
    </location>
</feature>
<dbReference type="AlphaFoldDB" id="A0A4Y2BY23"/>
<dbReference type="EMBL" id="BGPR01084675">
    <property type="protein sequence ID" value="GBL96375.1"/>
    <property type="molecule type" value="Genomic_DNA"/>
</dbReference>
<comment type="caution">
    <text evidence="2">The sequence shown here is derived from an EMBL/GenBank/DDBJ whole genome shotgun (WGS) entry which is preliminary data.</text>
</comment>
<evidence type="ECO:0000313" key="2">
    <source>
        <dbReference type="EMBL" id="GBL96375.1"/>
    </source>
</evidence>
<evidence type="ECO:0000256" key="1">
    <source>
        <dbReference type="SAM" id="MobiDB-lite"/>
    </source>
</evidence>
<sequence length="97" mass="11035">EPPYLKPLQQPNRLSGHGTKEYADEPQILTPGNPIPKPVVLTTQSEGLQIIVFSQEIDPLANIYLFIKTLSVIRQPTDTSRKRPSVYWLKMMKFKAS</sequence>
<feature type="non-terminal residue" evidence="2">
    <location>
        <position position="1"/>
    </location>
</feature>
<keyword evidence="3" id="KW-1185">Reference proteome</keyword>
<name>A0A4Y2BY23_ARAVE</name>
<dbReference type="Proteomes" id="UP000499080">
    <property type="component" value="Unassembled WGS sequence"/>
</dbReference>
<accession>A0A4Y2BY23</accession>
<organism evidence="2 3">
    <name type="scientific">Araneus ventricosus</name>
    <name type="common">Orbweaver spider</name>
    <name type="synonym">Epeira ventricosa</name>
    <dbReference type="NCBI Taxonomy" id="182803"/>
    <lineage>
        <taxon>Eukaryota</taxon>
        <taxon>Metazoa</taxon>
        <taxon>Ecdysozoa</taxon>
        <taxon>Arthropoda</taxon>
        <taxon>Chelicerata</taxon>
        <taxon>Arachnida</taxon>
        <taxon>Araneae</taxon>
        <taxon>Araneomorphae</taxon>
        <taxon>Entelegynae</taxon>
        <taxon>Araneoidea</taxon>
        <taxon>Araneidae</taxon>
        <taxon>Araneus</taxon>
    </lineage>
</organism>
<gene>
    <name evidence="2" type="ORF">AVEN_239108_1</name>
</gene>
<reference evidence="2 3" key="1">
    <citation type="journal article" date="2019" name="Sci. Rep.">
        <title>Orb-weaving spider Araneus ventricosus genome elucidates the spidroin gene catalogue.</title>
        <authorList>
            <person name="Kono N."/>
            <person name="Nakamura H."/>
            <person name="Ohtoshi R."/>
            <person name="Moran D.A.P."/>
            <person name="Shinohara A."/>
            <person name="Yoshida Y."/>
            <person name="Fujiwara M."/>
            <person name="Mori M."/>
            <person name="Tomita M."/>
            <person name="Arakawa K."/>
        </authorList>
    </citation>
    <scope>NUCLEOTIDE SEQUENCE [LARGE SCALE GENOMIC DNA]</scope>
</reference>
<evidence type="ECO:0000313" key="3">
    <source>
        <dbReference type="Proteomes" id="UP000499080"/>
    </source>
</evidence>